<evidence type="ECO:0000259" key="2">
    <source>
        <dbReference type="Pfam" id="PF12937"/>
    </source>
</evidence>
<evidence type="ECO:0000313" key="4">
    <source>
        <dbReference type="Proteomes" id="UP000054248"/>
    </source>
</evidence>
<dbReference type="Pfam" id="PF12937">
    <property type="entry name" value="F-box-like"/>
    <property type="match status" value="1"/>
</dbReference>
<dbReference type="SUPFAM" id="SSF81383">
    <property type="entry name" value="F-box domain"/>
    <property type="match status" value="1"/>
</dbReference>
<reference evidence="4" key="2">
    <citation type="submission" date="2015-01" db="EMBL/GenBank/DDBJ databases">
        <title>Evolutionary Origins and Diversification of the Mycorrhizal Mutualists.</title>
        <authorList>
            <consortium name="DOE Joint Genome Institute"/>
            <consortium name="Mycorrhizal Genomics Consortium"/>
            <person name="Kohler A."/>
            <person name="Kuo A."/>
            <person name="Nagy L.G."/>
            <person name="Floudas D."/>
            <person name="Copeland A."/>
            <person name="Barry K.W."/>
            <person name="Cichocki N."/>
            <person name="Veneault-Fourrey C."/>
            <person name="LaButti K."/>
            <person name="Lindquist E.A."/>
            <person name="Lipzen A."/>
            <person name="Lundell T."/>
            <person name="Morin E."/>
            <person name="Murat C."/>
            <person name="Riley R."/>
            <person name="Ohm R."/>
            <person name="Sun H."/>
            <person name="Tunlid A."/>
            <person name="Henrissat B."/>
            <person name="Grigoriev I.V."/>
            <person name="Hibbett D.S."/>
            <person name="Martin F."/>
        </authorList>
    </citation>
    <scope>NUCLEOTIDE SEQUENCE [LARGE SCALE GENOMIC DNA]</scope>
    <source>
        <strain evidence="4">MUT 4182</strain>
    </source>
</reference>
<dbReference type="EMBL" id="KN822956">
    <property type="protein sequence ID" value="KIO32184.1"/>
    <property type="molecule type" value="Genomic_DNA"/>
</dbReference>
<name>A0A0C3QUM5_9AGAM</name>
<dbReference type="Pfam" id="PF25499">
    <property type="entry name" value="Beta-prop_pof12"/>
    <property type="match status" value="1"/>
</dbReference>
<dbReference type="STRING" id="1051891.A0A0C3QUM5"/>
<keyword evidence="4" id="KW-1185">Reference proteome</keyword>
<dbReference type="Gene3D" id="1.20.1280.50">
    <property type="match status" value="1"/>
</dbReference>
<dbReference type="AlphaFoldDB" id="A0A0C3QUM5"/>
<dbReference type="InterPro" id="IPR001810">
    <property type="entry name" value="F-box_dom"/>
</dbReference>
<feature type="region of interest" description="Disordered" evidence="1">
    <location>
        <begin position="1"/>
        <end position="28"/>
    </location>
</feature>
<reference evidence="3 4" key="1">
    <citation type="submission" date="2014-04" db="EMBL/GenBank/DDBJ databases">
        <authorList>
            <consortium name="DOE Joint Genome Institute"/>
            <person name="Kuo A."/>
            <person name="Girlanda M."/>
            <person name="Perotto S."/>
            <person name="Kohler A."/>
            <person name="Nagy L.G."/>
            <person name="Floudas D."/>
            <person name="Copeland A."/>
            <person name="Barry K.W."/>
            <person name="Cichocki N."/>
            <person name="Veneault-Fourrey C."/>
            <person name="LaButti K."/>
            <person name="Lindquist E.A."/>
            <person name="Lipzen A."/>
            <person name="Lundell T."/>
            <person name="Morin E."/>
            <person name="Murat C."/>
            <person name="Sun H."/>
            <person name="Tunlid A."/>
            <person name="Henrissat B."/>
            <person name="Grigoriev I.V."/>
            <person name="Hibbett D.S."/>
            <person name="Martin F."/>
            <person name="Nordberg H.P."/>
            <person name="Cantor M.N."/>
            <person name="Hua S.X."/>
        </authorList>
    </citation>
    <scope>NUCLEOTIDE SEQUENCE [LARGE SCALE GENOMIC DNA]</scope>
    <source>
        <strain evidence="3 4">MUT 4182</strain>
    </source>
</reference>
<dbReference type="InterPro" id="IPR036047">
    <property type="entry name" value="F-box-like_dom_sf"/>
</dbReference>
<protein>
    <recommendedName>
        <fullName evidence="2">F-box domain-containing protein</fullName>
    </recommendedName>
</protein>
<feature type="domain" description="F-box" evidence="2">
    <location>
        <begin position="44"/>
        <end position="84"/>
    </location>
</feature>
<dbReference type="Gene3D" id="2.130.10.10">
    <property type="entry name" value="YVTN repeat-like/Quinoprotein amine dehydrogenase"/>
    <property type="match status" value="1"/>
</dbReference>
<evidence type="ECO:0000313" key="3">
    <source>
        <dbReference type="EMBL" id="KIO32184.1"/>
    </source>
</evidence>
<dbReference type="SUPFAM" id="SSF50978">
    <property type="entry name" value="WD40 repeat-like"/>
    <property type="match status" value="1"/>
</dbReference>
<accession>A0A0C3QUM5</accession>
<dbReference type="HOGENOM" id="CLU_020801_1_0_1"/>
<sequence>MALKRGRTPHDGQEGPSAKRNRTSNPHPSFYSNSPLNFNACFSDEIVLHIFAYLNYRELCNIQTVDSHWARLANDNTLWKWLFLNDHPSQRLRGARGFSSRWVAETAPGGGREIKPLPARLALADNQIYYYPFKWIVSRNWRIGRCSYEKLPSTGPFATLGPTSPSVPTSCRTSRLILAGEVVIHASDSSQFGYALVIQSPGHPAFRIPCPETITCLSLDHSPSNVSHAARNPDIHVACFYSDGQFSIFSVPPAHPSRASETFRCLRPQRSRSGSPAAVHHAVYRHPLLITLSEELDLSIWDVATPGQSSAHPIHTYRSYSSFPPLSMSLSSMSSFGMDGETWKLLLVYCSPIYPSHWLPSASELTLSRTSLGRLDSSTTTITGSRKSRSLVAAHGWISDDQRAEMEAEWARKMGSVDVVETDGKFLVAAAGKGDNTLQVYRLHYRGEFRLSYLRTLEGHPGGTAAMKVADGRCVNVGRDGRLKVWDLEAGWDVEVDPWRDDSSREDGDADMEELTSNMADVAFDERRVVSVDRETGSLGIWRFDL</sequence>
<proteinExistence type="predicted"/>
<dbReference type="Proteomes" id="UP000054248">
    <property type="component" value="Unassembled WGS sequence"/>
</dbReference>
<organism evidence="3 4">
    <name type="scientific">Tulasnella calospora MUT 4182</name>
    <dbReference type="NCBI Taxonomy" id="1051891"/>
    <lineage>
        <taxon>Eukaryota</taxon>
        <taxon>Fungi</taxon>
        <taxon>Dikarya</taxon>
        <taxon>Basidiomycota</taxon>
        <taxon>Agaricomycotina</taxon>
        <taxon>Agaricomycetes</taxon>
        <taxon>Cantharellales</taxon>
        <taxon>Tulasnellaceae</taxon>
        <taxon>Tulasnella</taxon>
    </lineage>
</organism>
<dbReference type="OrthoDB" id="3219396at2759"/>
<evidence type="ECO:0000256" key="1">
    <source>
        <dbReference type="SAM" id="MobiDB-lite"/>
    </source>
</evidence>
<dbReference type="InterPro" id="IPR015943">
    <property type="entry name" value="WD40/YVTN_repeat-like_dom_sf"/>
</dbReference>
<dbReference type="InterPro" id="IPR036322">
    <property type="entry name" value="WD40_repeat_dom_sf"/>
</dbReference>
<gene>
    <name evidence="3" type="ORF">M407DRAFT_18756</name>
</gene>